<reference evidence="7 8" key="1">
    <citation type="journal article" date="2011" name="J. Bacteriol.">
        <title>Complete genome sequence of the obligate piezophilic hyperthermophilic archaeon Pyrococcus yayanosii CH1.</title>
        <authorList>
            <person name="Jun X."/>
            <person name="Lupeng L."/>
            <person name="Minjuan X."/>
            <person name="Oger P."/>
            <person name="Fengping W."/>
            <person name="Jebbar M."/>
            <person name="Xiang X."/>
        </authorList>
    </citation>
    <scope>NUCLEOTIDE SEQUENCE [LARGE SCALE GENOMIC DNA]</scope>
    <source>
        <strain evidence="8">CH1 / JCM 16557</strain>
    </source>
</reference>
<dbReference type="HOGENOM" id="CLU_082650_1_0_2"/>
<sequence length="285" mass="30964">MILGILLALISAFAWGISSVLIKVGLRKKSPVSANLVRLYVAALTYLIIFYLNGSYGEIASLPFCNHVIAFISAQFGFVIGDYFYFSALKRLGVSRVVPITSTYPLWTILWVHLFLGRTITLNVVVGAILIVAALWIVRKAEVEEHADPKGFLYALLTPISWSLAITLMDWLSNRMSPLTLAGLRMIYAALGLTLVSWRYIDEIKGFSKRELSVVGPAGLLGLVIAQYTFVKSVALVGSQIATPVTAINPIVSTTLAVGFLGEPPNKKILIGLILVVIGIVLITS</sequence>
<dbReference type="Proteomes" id="UP000008386">
    <property type="component" value="Chromosome"/>
</dbReference>
<comment type="subcellular location">
    <subcellularLocation>
        <location evidence="1">Membrane</location>
        <topology evidence="1">Multi-pass membrane protein</topology>
    </subcellularLocation>
</comment>
<feature type="transmembrane region" description="Helical" evidence="5">
    <location>
        <begin position="242"/>
        <end position="262"/>
    </location>
</feature>
<dbReference type="Pfam" id="PF00892">
    <property type="entry name" value="EamA"/>
    <property type="match status" value="2"/>
</dbReference>
<dbReference type="AlphaFoldDB" id="F8AF68"/>
<dbReference type="SUPFAM" id="SSF103481">
    <property type="entry name" value="Multidrug resistance efflux transporter EmrE"/>
    <property type="match status" value="2"/>
</dbReference>
<feature type="domain" description="EamA" evidence="6">
    <location>
        <begin position="3"/>
        <end position="138"/>
    </location>
</feature>
<dbReference type="OrthoDB" id="29208at2157"/>
<dbReference type="GO" id="GO:0016020">
    <property type="term" value="C:membrane"/>
    <property type="evidence" value="ECO:0007669"/>
    <property type="project" value="UniProtKB-SubCell"/>
</dbReference>
<evidence type="ECO:0000313" key="7">
    <source>
        <dbReference type="EMBL" id="AEH24896.1"/>
    </source>
</evidence>
<evidence type="ECO:0000259" key="6">
    <source>
        <dbReference type="Pfam" id="PF00892"/>
    </source>
</evidence>
<evidence type="ECO:0000256" key="5">
    <source>
        <dbReference type="SAM" id="Phobius"/>
    </source>
</evidence>
<evidence type="ECO:0000256" key="3">
    <source>
        <dbReference type="ARBA" id="ARBA00022989"/>
    </source>
</evidence>
<protein>
    <submittedName>
        <fullName evidence="7">Permease</fullName>
    </submittedName>
</protein>
<dbReference type="GeneID" id="10837791"/>
<keyword evidence="3 5" id="KW-1133">Transmembrane helix</keyword>
<feature type="transmembrane region" description="Helical" evidence="5">
    <location>
        <begin position="106"/>
        <end position="139"/>
    </location>
</feature>
<dbReference type="eggNOG" id="arCOG00272">
    <property type="taxonomic scope" value="Archaea"/>
</dbReference>
<feature type="transmembrane region" description="Helical" evidence="5">
    <location>
        <begin position="151"/>
        <end position="173"/>
    </location>
</feature>
<keyword evidence="8" id="KW-1185">Reference proteome</keyword>
<keyword evidence="2 5" id="KW-0812">Transmembrane</keyword>
<dbReference type="InterPro" id="IPR037185">
    <property type="entry name" value="EmrE-like"/>
</dbReference>
<gene>
    <name evidence="7" type="ordered locus">PYCH_12180</name>
</gene>
<feature type="transmembrane region" description="Helical" evidence="5">
    <location>
        <begin position="64"/>
        <end position="86"/>
    </location>
</feature>
<dbReference type="InterPro" id="IPR000620">
    <property type="entry name" value="EamA_dom"/>
</dbReference>
<name>F8AF68_PYRYC</name>
<evidence type="ECO:0000256" key="2">
    <source>
        <dbReference type="ARBA" id="ARBA00022692"/>
    </source>
</evidence>
<feature type="transmembrane region" description="Helical" evidence="5">
    <location>
        <begin position="212"/>
        <end position="230"/>
    </location>
</feature>
<dbReference type="STRING" id="529709.PYCH_12180"/>
<dbReference type="PANTHER" id="PTHR32322">
    <property type="entry name" value="INNER MEMBRANE TRANSPORTER"/>
    <property type="match status" value="1"/>
</dbReference>
<feature type="transmembrane region" description="Helical" evidence="5">
    <location>
        <begin position="179"/>
        <end position="200"/>
    </location>
</feature>
<dbReference type="Gene3D" id="1.10.3730.20">
    <property type="match status" value="1"/>
</dbReference>
<dbReference type="RefSeq" id="WP_013905952.1">
    <property type="nucleotide sequence ID" value="NC_015680.1"/>
</dbReference>
<evidence type="ECO:0000256" key="4">
    <source>
        <dbReference type="ARBA" id="ARBA00023136"/>
    </source>
</evidence>
<evidence type="ECO:0000256" key="1">
    <source>
        <dbReference type="ARBA" id="ARBA00004141"/>
    </source>
</evidence>
<evidence type="ECO:0000313" key="8">
    <source>
        <dbReference type="Proteomes" id="UP000008386"/>
    </source>
</evidence>
<dbReference type="InterPro" id="IPR050638">
    <property type="entry name" value="AA-Vitamin_Transporters"/>
</dbReference>
<feature type="domain" description="EamA" evidence="6">
    <location>
        <begin position="150"/>
        <end position="284"/>
    </location>
</feature>
<accession>F8AF68</accession>
<keyword evidence="4 5" id="KW-0472">Membrane</keyword>
<feature type="transmembrane region" description="Helical" evidence="5">
    <location>
        <begin position="35"/>
        <end position="52"/>
    </location>
</feature>
<proteinExistence type="predicted"/>
<dbReference type="EMBL" id="CP002779">
    <property type="protein sequence ID" value="AEH24896.1"/>
    <property type="molecule type" value="Genomic_DNA"/>
</dbReference>
<feature type="transmembrane region" description="Helical" evidence="5">
    <location>
        <begin position="269"/>
        <end position="284"/>
    </location>
</feature>
<dbReference type="KEGG" id="pya:PYCH_12180"/>
<dbReference type="PANTHER" id="PTHR32322:SF2">
    <property type="entry name" value="EAMA DOMAIN-CONTAINING PROTEIN"/>
    <property type="match status" value="1"/>
</dbReference>
<organism evidence="7 8">
    <name type="scientific">Pyrococcus yayanosii (strain CH1 / JCM 16557)</name>
    <dbReference type="NCBI Taxonomy" id="529709"/>
    <lineage>
        <taxon>Archaea</taxon>
        <taxon>Methanobacteriati</taxon>
        <taxon>Methanobacteriota</taxon>
        <taxon>Thermococci</taxon>
        <taxon>Thermococcales</taxon>
        <taxon>Thermococcaceae</taxon>
        <taxon>Pyrococcus</taxon>
    </lineage>
</organism>